<evidence type="ECO:0000313" key="7">
    <source>
        <dbReference type="Proteomes" id="UP001570511"/>
    </source>
</evidence>
<dbReference type="AlphaFoldDB" id="A0ABD5MF52"/>
<keyword evidence="1 3" id="KW-0560">Oxidoreductase</keyword>
<evidence type="ECO:0000256" key="2">
    <source>
        <dbReference type="ARBA" id="ARBA00023027"/>
    </source>
</evidence>
<comment type="caution">
    <text evidence="6">The sequence shown here is derived from an EMBL/GenBank/DDBJ whole genome shotgun (WGS) entry which is preliminary data.</text>
</comment>
<dbReference type="InterPro" id="IPR006140">
    <property type="entry name" value="D-isomer_DH_NAD-bd"/>
</dbReference>
<sequence length="318" mass="34652">MVRILVLDDAVHGLPVSEYVDALSEGLPEATVVHPRTTADTIQAASDAEVITGLFLPEEVLSAATELRLFAAVSAGYDHLPLGRLNEMEITVTNASGVHGPNIAEHVIGWLLMSVRGLDEGLRRQERSEWHHFQTDGELRGSTVTIVGLGAVGTAITNRLDPFGVETIGVRYTPEKGGPTDEVCGFEEIESALVRTDYLVLACPLTEMTRGLIDTDALNALSAESMLVNVSRGEVVDTDALVRVIRRGQLGGAALDVTDPEPLPQDHPLWNFQNVYITPHVAGYTPEYWSRRADILSRNLERVQESGSWTDLENQVLP</sequence>
<proteinExistence type="inferred from homology"/>
<accession>A0ABD5MF52</accession>
<dbReference type="InterPro" id="IPR006139">
    <property type="entry name" value="D-isomer_2_OHA_DH_cat_dom"/>
</dbReference>
<comment type="similarity">
    <text evidence="3">Belongs to the D-isomer specific 2-hydroxyacid dehydrogenase family.</text>
</comment>
<protein>
    <submittedName>
        <fullName evidence="6">D-2-hydroxyacid dehydrogenase</fullName>
    </submittedName>
</protein>
<dbReference type="InterPro" id="IPR036291">
    <property type="entry name" value="NAD(P)-bd_dom_sf"/>
</dbReference>
<keyword evidence="7" id="KW-1185">Reference proteome</keyword>
<feature type="domain" description="D-isomer specific 2-hydroxyacid dehydrogenase catalytic" evidence="4">
    <location>
        <begin position="20"/>
        <end position="307"/>
    </location>
</feature>
<dbReference type="Pfam" id="PF00389">
    <property type="entry name" value="2-Hacid_dh"/>
    <property type="match status" value="1"/>
</dbReference>
<evidence type="ECO:0000259" key="5">
    <source>
        <dbReference type="Pfam" id="PF02826"/>
    </source>
</evidence>
<dbReference type="SUPFAM" id="SSF51735">
    <property type="entry name" value="NAD(P)-binding Rossmann-fold domains"/>
    <property type="match status" value="1"/>
</dbReference>
<name>A0ABD5MF52_9EURY</name>
<dbReference type="EMBL" id="JBGNYA010000002">
    <property type="protein sequence ID" value="MFA1612508.1"/>
    <property type="molecule type" value="Genomic_DNA"/>
</dbReference>
<dbReference type="RefSeq" id="WP_372391761.1">
    <property type="nucleotide sequence ID" value="NZ_JBGNYA010000002.1"/>
</dbReference>
<dbReference type="Gene3D" id="3.40.50.720">
    <property type="entry name" value="NAD(P)-binding Rossmann-like Domain"/>
    <property type="match status" value="2"/>
</dbReference>
<feature type="domain" description="D-isomer specific 2-hydroxyacid dehydrogenase NAD-binding" evidence="5">
    <location>
        <begin position="109"/>
        <end position="282"/>
    </location>
</feature>
<evidence type="ECO:0000259" key="4">
    <source>
        <dbReference type="Pfam" id="PF00389"/>
    </source>
</evidence>
<dbReference type="PANTHER" id="PTHR43333">
    <property type="entry name" value="2-HACID_DH_C DOMAIN-CONTAINING PROTEIN"/>
    <property type="match status" value="1"/>
</dbReference>
<dbReference type="Pfam" id="PF02826">
    <property type="entry name" value="2-Hacid_dh_C"/>
    <property type="match status" value="1"/>
</dbReference>
<evidence type="ECO:0000256" key="1">
    <source>
        <dbReference type="ARBA" id="ARBA00023002"/>
    </source>
</evidence>
<dbReference type="GO" id="GO:0016491">
    <property type="term" value="F:oxidoreductase activity"/>
    <property type="evidence" value="ECO:0007669"/>
    <property type="project" value="UniProtKB-KW"/>
</dbReference>
<evidence type="ECO:0000313" key="6">
    <source>
        <dbReference type="EMBL" id="MFA1612508.1"/>
    </source>
</evidence>
<dbReference type="PANTHER" id="PTHR43333:SF1">
    <property type="entry name" value="D-ISOMER SPECIFIC 2-HYDROXYACID DEHYDROGENASE NAD-BINDING DOMAIN-CONTAINING PROTEIN"/>
    <property type="match status" value="1"/>
</dbReference>
<gene>
    <name evidence="6" type="ORF">OS889_16100</name>
</gene>
<dbReference type="Proteomes" id="UP001570511">
    <property type="component" value="Unassembled WGS sequence"/>
</dbReference>
<keyword evidence="2" id="KW-0520">NAD</keyword>
<dbReference type="CDD" id="cd05300">
    <property type="entry name" value="2-Hacid_dh_1"/>
    <property type="match status" value="1"/>
</dbReference>
<organism evidence="6 7">
    <name type="scientific">Halobellus rubicundus</name>
    <dbReference type="NCBI Taxonomy" id="2996466"/>
    <lineage>
        <taxon>Archaea</taxon>
        <taxon>Methanobacteriati</taxon>
        <taxon>Methanobacteriota</taxon>
        <taxon>Stenosarchaea group</taxon>
        <taxon>Halobacteria</taxon>
        <taxon>Halobacteriales</taxon>
        <taxon>Haloferacaceae</taxon>
        <taxon>Halobellus</taxon>
    </lineage>
</organism>
<reference evidence="6 7" key="1">
    <citation type="submission" date="2024-08" db="EMBL/GenBank/DDBJ databases">
        <title>Halobellus sp. MBLA0158 whole genome sequence.</title>
        <authorList>
            <person name="Hwang C.Y."/>
            <person name="Cho E.-S."/>
            <person name="Seo M.-J."/>
        </authorList>
    </citation>
    <scope>NUCLEOTIDE SEQUENCE [LARGE SCALE GENOMIC DNA]</scope>
    <source>
        <strain evidence="6 7">MBLA0158</strain>
    </source>
</reference>
<dbReference type="SUPFAM" id="SSF52283">
    <property type="entry name" value="Formate/glycerate dehydrogenase catalytic domain-like"/>
    <property type="match status" value="1"/>
</dbReference>
<evidence type="ECO:0000256" key="3">
    <source>
        <dbReference type="RuleBase" id="RU003719"/>
    </source>
</evidence>